<evidence type="ECO:0000313" key="2">
    <source>
        <dbReference type="EMBL" id="KAG2858825.1"/>
    </source>
</evidence>
<dbReference type="InterPro" id="IPR000477">
    <property type="entry name" value="RT_dom"/>
</dbReference>
<dbReference type="AlphaFoldDB" id="A0A329SZW7"/>
<dbReference type="OrthoDB" id="775972at2759"/>
<dbReference type="EMBL" id="RCMK01000231">
    <property type="protein sequence ID" value="KAG2942265.1"/>
    <property type="molecule type" value="Genomic_DNA"/>
</dbReference>
<evidence type="ECO:0000313" key="6">
    <source>
        <dbReference type="EMBL" id="KAG3222087.1"/>
    </source>
</evidence>
<organism evidence="7 8">
    <name type="scientific">Phytophthora cactorum</name>
    <dbReference type="NCBI Taxonomy" id="29920"/>
    <lineage>
        <taxon>Eukaryota</taxon>
        <taxon>Sar</taxon>
        <taxon>Stramenopiles</taxon>
        <taxon>Oomycota</taxon>
        <taxon>Peronosporomycetes</taxon>
        <taxon>Peronosporales</taxon>
        <taxon>Peronosporaceae</taxon>
        <taxon>Phytophthora</taxon>
    </lineage>
</organism>
<reference evidence="7 8" key="1">
    <citation type="submission" date="2018-01" db="EMBL/GenBank/DDBJ databases">
        <title>Draft genome of the strawberry crown rot pathogen Phytophthora cactorum.</title>
        <authorList>
            <person name="Armitage A.D."/>
            <person name="Lysoe E."/>
            <person name="Nellist C.F."/>
            <person name="Harrison R.J."/>
            <person name="Brurberg M.B."/>
        </authorList>
    </citation>
    <scope>NUCLEOTIDE SEQUENCE [LARGE SCALE GENOMIC DNA]</scope>
    <source>
        <strain evidence="7 8">10300</strain>
    </source>
</reference>
<dbReference type="PANTHER" id="PTHR24559">
    <property type="entry name" value="TRANSPOSON TY3-I GAG-POL POLYPROTEIN"/>
    <property type="match status" value="1"/>
</dbReference>
<evidence type="ECO:0000259" key="1">
    <source>
        <dbReference type="Pfam" id="PF00078"/>
    </source>
</evidence>
<name>A0A329SZW7_9STRA</name>
<dbReference type="Proteomes" id="UP000736787">
    <property type="component" value="Unassembled WGS sequence"/>
</dbReference>
<dbReference type="InterPro" id="IPR043502">
    <property type="entry name" value="DNA/RNA_pol_sf"/>
</dbReference>
<dbReference type="InterPro" id="IPR053134">
    <property type="entry name" value="RNA-dir_DNA_polymerase"/>
</dbReference>
<proteinExistence type="predicted"/>
<feature type="domain" description="Reverse transcriptase" evidence="1">
    <location>
        <begin position="32"/>
        <end position="125"/>
    </location>
</feature>
<gene>
    <name evidence="7" type="ORF">PC110_g1315</name>
    <name evidence="2" type="ORF">PC113_g9472</name>
    <name evidence="3" type="ORF">PC115_g8456</name>
    <name evidence="4" type="ORF">PC117_g9833</name>
    <name evidence="5" type="ORF">PC118_g8691</name>
    <name evidence="6" type="ORF">PC129_g7210</name>
</gene>
<dbReference type="CDD" id="cd01647">
    <property type="entry name" value="RT_LTR"/>
    <property type="match status" value="1"/>
</dbReference>
<evidence type="ECO:0000313" key="5">
    <source>
        <dbReference type="EMBL" id="KAG2984767.1"/>
    </source>
</evidence>
<dbReference type="SUPFAM" id="SSF56672">
    <property type="entry name" value="DNA/RNA polymerases"/>
    <property type="match status" value="1"/>
</dbReference>
<comment type="caution">
    <text evidence="7">The sequence shown here is derived from an EMBL/GenBank/DDBJ whole genome shotgun (WGS) entry which is preliminary data.</text>
</comment>
<accession>A0A329SZW7</accession>
<evidence type="ECO:0000313" key="8">
    <source>
        <dbReference type="Proteomes" id="UP000251314"/>
    </source>
</evidence>
<dbReference type="Proteomes" id="UP000697107">
    <property type="component" value="Unassembled WGS sequence"/>
</dbReference>
<dbReference type="Pfam" id="PF00078">
    <property type="entry name" value="RVT_1"/>
    <property type="match status" value="1"/>
</dbReference>
<sequence length="125" mass="14081">MELIDENVDGMLKNDVVEKGCGAWGFPVVLARKKDWSVRSRIDYRQLNAITKGDVFPLPRINDALDSLHGARRYTSLDLHAGCWQVPMAKKDRDNTGFVAHKGLFRFLGMPFGLKNAAGTFPRMM</sequence>
<dbReference type="EMBL" id="RCMV01000195">
    <property type="protein sequence ID" value="KAG3222087.1"/>
    <property type="molecule type" value="Genomic_DNA"/>
</dbReference>
<dbReference type="Gene3D" id="3.10.10.10">
    <property type="entry name" value="HIV Type 1 Reverse Transcriptase, subunit A, domain 1"/>
    <property type="match status" value="1"/>
</dbReference>
<dbReference type="EMBL" id="RCMG01000238">
    <property type="protein sequence ID" value="KAG2858825.1"/>
    <property type="molecule type" value="Genomic_DNA"/>
</dbReference>
<dbReference type="EMBL" id="RCML01000226">
    <property type="protein sequence ID" value="KAG2984767.1"/>
    <property type="molecule type" value="Genomic_DNA"/>
</dbReference>
<dbReference type="PANTHER" id="PTHR24559:SF444">
    <property type="entry name" value="REVERSE TRANSCRIPTASE DOMAIN-CONTAINING PROTEIN"/>
    <property type="match status" value="1"/>
</dbReference>
<dbReference type="Proteomes" id="UP000251314">
    <property type="component" value="Unassembled WGS sequence"/>
</dbReference>
<keyword evidence="8" id="KW-1185">Reference proteome</keyword>
<evidence type="ECO:0000313" key="4">
    <source>
        <dbReference type="EMBL" id="KAG2942265.1"/>
    </source>
</evidence>
<protein>
    <recommendedName>
        <fullName evidence="1">Reverse transcriptase domain-containing protein</fullName>
    </recommendedName>
</protein>
<dbReference type="STRING" id="29920.A0A329SZW7"/>
<dbReference type="VEuPathDB" id="FungiDB:PC110_g1315"/>
<reference evidence="2" key="2">
    <citation type="submission" date="2018-10" db="EMBL/GenBank/DDBJ databases">
        <title>Effector identification in a new, highly contiguous assembly of the strawberry crown rot pathogen Phytophthora cactorum.</title>
        <authorList>
            <person name="Armitage A.D."/>
            <person name="Nellist C.F."/>
            <person name="Bates H."/>
            <person name="Vickerstaff R.J."/>
            <person name="Harrison R.J."/>
        </authorList>
    </citation>
    <scope>NUCLEOTIDE SEQUENCE</scope>
    <source>
        <strain evidence="2">15-7</strain>
        <strain evidence="3">4032</strain>
        <strain evidence="4">4040</strain>
        <strain evidence="5">P415</strain>
        <strain evidence="6">P421</strain>
    </source>
</reference>
<evidence type="ECO:0000313" key="7">
    <source>
        <dbReference type="EMBL" id="RAW42457.1"/>
    </source>
</evidence>
<dbReference type="Proteomes" id="UP000735874">
    <property type="component" value="Unassembled WGS sequence"/>
</dbReference>
<dbReference type="EMBL" id="MJFZ01000015">
    <property type="protein sequence ID" value="RAW42457.1"/>
    <property type="molecule type" value="Genomic_DNA"/>
</dbReference>
<dbReference type="Proteomes" id="UP000774804">
    <property type="component" value="Unassembled WGS sequence"/>
</dbReference>
<dbReference type="Proteomes" id="UP000760860">
    <property type="component" value="Unassembled WGS sequence"/>
</dbReference>
<evidence type="ECO:0000313" key="3">
    <source>
        <dbReference type="EMBL" id="KAG2924921.1"/>
    </source>
</evidence>
<dbReference type="EMBL" id="RCMI01000219">
    <property type="protein sequence ID" value="KAG2924921.1"/>
    <property type="molecule type" value="Genomic_DNA"/>
</dbReference>